<evidence type="ECO:0000313" key="20">
    <source>
        <dbReference type="EMBL" id="SCC80447.1"/>
    </source>
</evidence>
<dbReference type="STRING" id="1653334.GA0071312_1499"/>
<reference evidence="19 21" key="1">
    <citation type="submission" date="2015-09" db="EMBL/GenBank/DDBJ databases">
        <title>Identification and resolution of microdiversity through metagenomic sequencing of parallel consortia.</title>
        <authorList>
            <person name="Nelson W.C."/>
            <person name="Romine M.F."/>
            <person name="Lindemann S.R."/>
        </authorList>
    </citation>
    <scope>NUCLEOTIDE SEQUENCE [LARGE SCALE GENOMIC DNA]</scope>
    <source>
        <strain evidence="19">HL-109</strain>
    </source>
</reference>
<dbReference type="Pfam" id="PF00072">
    <property type="entry name" value="Response_reg"/>
    <property type="match status" value="1"/>
</dbReference>
<dbReference type="SMART" id="SM00073">
    <property type="entry name" value="HPT"/>
    <property type="match status" value="1"/>
</dbReference>
<keyword evidence="10" id="KW-0902">Two-component regulatory system</keyword>
<dbReference type="Pfam" id="PF02518">
    <property type="entry name" value="HATPase_c"/>
    <property type="match status" value="1"/>
</dbReference>
<dbReference type="CDD" id="cd00082">
    <property type="entry name" value="HisKA"/>
    <property type="match status" value="1"/>
</dbReference>
<dbReference type="Gene3D" id="1.20.120.160">
    <property type="entry name" value="HPT domain"/>
    <property type="match status" value="1"/>
</dbReference>
<dbReference type="EMBL" id="FMBM01000002">
    <property type="protein sequence ID" value="SCC80447.1"/>
    <property type="molecule type" value="Genomic_DNA"/>
</dbReference>
<keyword evidence="22" id="KW-1185">Reference proteome</keyword>
<evidence type="ECO:0000256" key="9">
    <source>
        <dbReference type="ARBA" id="ARBA00022989"/>
    </source>
</evidence>
<keyword evidence="19" id="KW-0418">Kinase</keyword>
<evidence type="ECO:0000256" key="5">
    <source>
        <dbReference type="ARBA" id="ARBA00022553"/>
    </source>
</evidence>
<evidence type="ECO:0000313" key="21">
    <source>
        <dbReference type="Proteomes" id="UP000050497"/>
    </source>
</evidence>
<keyword evidence="6 15" id="KW-0812">Transmembrane</keyword>
<dbReference type="EMBL" id="LJSX01000025">
    <property type="protein sequence ID" value="KPQ09594.1"/>
    <property type="molecule type" value="Genomic_DNA"/>
</dbReference>
<keyword evidence="8" id="KW-0067">ATP-binding</keyword>
<feature type="domain" description="Histidine kinase" evidence="16">
    <location>
        <begin position="228"/>
        <end position="449"/>
    </location>
</feature>
<dbReference type="SUPFAM" id="SSF52172">
    <property type="entry name" value="CheY-like"/>
    <property type="match status" value="1"/>
</dbReference>
<evidence type="ECO:0000256" key="8">
    <source>
        <dbReference type="ARBA" id="ARBA00022840"/>
    </source>
</evidence>
<dbReference type="SMART" id="SM00448">
    <property type="entry name" value="REC"/>
    <property type="match status" value="1"/>
</dbReference>
<organism evidence="19 21">
    <name type="scientific">Saliniramus fredricksonii</name>
    <dbReference type="NCBI Taxonomy" id="1653334"/>
    <lineage>
        <taxon>Bacteria</taxon>
        <taxon>Pseudomonadati</taxon>
        <taxon>Pseudomonadota</taxon>
        <taxon>Alphaproteobacteria</taxon>
        <taxon>Hyphomicrobiales</taxon>
        <taxon>Salinarimonadaceae</taxon>
        <taxon>Saliniramus</taxon>
    </lineage>
</organism>
<dbReference type="PROSITE" id="PS50894">
    <property type="entry name" value="HPT"/>
    <property type="match status" value="1"/>
</dbReference>
<dbReference type="OrthoDB" id="9789782at2"/>
<feature type="region of interest" description="Disordered" evidence="14">
    <location>
        <begin position="760"/>
        <end position="780"/>
    </location>
</feature>
<dbReference type="GO" id="GO:0000155">
    <property type="term" value="F:phosphorelay sensor kinase activity"/>
    <property type="evidence" value="ECO:0007669"/>
    <property type="project" value="InterPro"/>
</dbReference>
<proteinExistence type="predicted"/>
<protein>
    <recommendedName>
        <fullName evidence="3">histidine kinase</fullName>
        <ecNumber evidence="3">2.7.13.3</ecNumber>
    </recommendedName>
</protein>
<feature type="transmembrane region" description="Helical" evidence="15">
    <location>
        <begin position="83"/>
        <end position="104"/>
    </location>
</feature>
<dbReference type="InterPro" id="IPR005467">
    <property type="entry name" value="His_kinase_dom"/>
</dbReference>
<evidence type="ECO:0000256" key="13">
    <source>
        <dbReference type="PROSITE-ProRule" id="PRU00169"/>
    </source>
</evidence>
<comment type="caution">
    <text evidence="19">The sequence shown here is derived from an EMBL/GenBank/DDBJ whole genome shotgun (WGS) entry which is preliminary data.</text>
</comment>
<keyword evidence="7" id="KW-0547">Nucleotide-binding</keyword>
<dbReference type="SUPFAM" id="SSF47384">
    <property type="entry name" value="Homodimeric domain of signal transducing histidine kinase"/>
    <property type="match status" value="1"/>
</dbReference>
<keyword evidence="4" id="KW-1003">Cell membrane</keyword>
<dbReference type="PROSITE" id="PS50109">
    <property type="entry name" value="HIS_KIN"/>
    <property type="match status" value="1"/>
</dbReference>
<evidence type="ECO:0000256" key="14">
    <source>
        <dbReference type="SAM" id="MobiDB-lite"/>
    </source>
</evidence>
<dbReference type="Proteomes" id="UP000050497">
    <property type="component" value="Unassembled WGS sequence"/>
</dbReference>
<feature type="transmembrane region" description="Helical" evidence="15">
    <location>
        <begin position="154"/>
        <end position="177"/>
    </location>
</feature>
<dbReference type="InterPro" id="IPR036641">
    <property type="entry name" value="HPT_dom_sf"/>
</dbReference>
<dbReference type="Pfam" id="PF00512">
    <property type="entry name" value="HisKA"/>
    <property type="match status" value="1"/>
</dbReference>
<dbReference type="Gene3D" id="1.10.287.130">
    <property type="match status" value="1"/>
</dbReference>
<dbReference type="InterPro" id="IPR008207">
    <property type="entry name" value="Sig_transdc_His_kin_Hpt_dom"/>
</dbReference>
<evidence type="ECO:0000256" key="11">
    <source>
        <dbReference type="ARBA" id="ARBA00023136"/>
    </source>
</evidence>
<dbReference type="EC" id="2.7.13.3" evidence="3"/>
<dbReference type="CDD" id="cd16922">
    <property type="entry name" value="HATPase_EvgS-ArcB-TorS-like"/>
    <property type="match status" value="1"/>
</dbReference>
<dbReference type="CDD" id="cd17546">
    <property type="entry name" value="REC_hyHK_CKI1_RcsC-like"/>
    <property type="match status" value="1"/>
</dbReference>
<dbReference type="Proteomes" id="UP000182800">
    <property type="component" value="Unassembled WGS sequence"/>
</dbReference>
<dbReference type="PRINTS" id="PR00344">
    <property type="entry name" value="BCTRLSENSOR"/>
</dbReference>
<evidence type="ECO:0000256" key="2">
    <source>
        <dbReference type="ARBA" id="ARBA00004651"/>
    </source>
</evidence>
<dbReference type="InterPro" id="IPR036890">
    <property type="entry name" value="HATPase_C_sf"/>
</dbReference>
<dbReference type="Gene3D" id="3.30.565.10">
    <property type="entry name" value="Histidine kinase-like ATPase, C-terminal domain"/>
    <property type="match status" value="1"/>
</dbReference>
<gene>
    <name evidence="19" type="primary">rpfC</name>
    <name evidence="20" type="ORF">GA0071312_1499</name>
    <name evidence="19" type="ORF">HLUCCO17_14270</name>
</gene>
<accession>A0A0N8KDV5</accession>
<evidence type="ECO:0000256" key="6">
    <source>
        <dbReference type="ARBA" id="ARBA00022692"/>
    </source>
</evidence>
<dbReference type="InterPro" id="IPR003594">
    <property type="entry name" value="HATPase_dom"/>
</dbReference>
<dbReference type="SMART" id="SM00388">
    <property type="entry name" value="HisKA"/>
    <property type="match status" value="1"/>
</dbReference>
<feature type="domain" description="HPt" evidence="18">
    <location>
        <begin position="793"/>
        <end position="890"/>
    </location>
</feature>
<dbReference type="SMART" id="SM00387">
    <property type="entry name" value="HATPase_c"/>
    <property type="match status" value="1"/>
</dbReference>
<feature type="transmembrane region" description="Helical" evidence="15">
    <location>
        <begin position="184"/>
        <end position="206"/>
    </location>
</feature>
<evidence type="ECO:0000256" key="3">
    <source>
        <dbReference type="ARBA" id="ARBA00012438"/>
    </source>
</evidence>
<evidence type="ECO:0000256" key="1">
    <source>
        <dbReference type="ARBA" id="ARBA00000085"/>
    </source>
</evidence>
<feature type="transmembrane region" description="Helical" evidence="15">
    <location>
        <begin position="125"/>
        <end position="148"/>
    </location>
</feature>
<reference evidence="20 22" key="2">
    <citation type="submission" date="2016-08" db="EMBL/GenBank/DDBJ databases">
        <authorList>
            <person name="Varghese N."/>
            <person name="Submissions Spin"/>
        </authorList>
    </citation>
    <scope>NUCLEOTIDE SEQUENCE [LARGE SCALE GENOMIC DNA]</scope>
    <source>
        <strain evidence="20 22">HL-109</strain>
    </source>
</reference>
<dbReference type="GO" id="GO:0005886">
    <property type="term" value="C:plasma membrane"/>
    <property type="evidence" value="ECO:0007669"/>
    <property type="project" value="UniProtKB-SubCell"/>
</dbReference>
<dbReference type="InterPro" id="IPR004358">
    <property type="entry name" value="Sig_transdc_His_kin-like_C"/>
</dbReference>
<feature type="domain" description="Response regulatory" evidence="17">
    <location>
        <begin position="608"/>
        <end position="728"/>
    </location>
</feature>
<dbReference type="SUPFAM" id="SSF55874">
    <property type="entry name" value="ATPase domain of HSP90 chaperone/DNA topoisomerase II/histidine kinase"/>
    <property type="match status" value="1"/>
</dbReference>
<dbReference type="InterPro" id="IPR001789">
    <property type="entry name" value="Sig_transdc_resp-reg_receiver"/>
</dbReference>
<name>A0A0N8KDV5_9HYPH</name>
<evidence type="ECO:0000313" key="22">
    <source>
        <dbReference type="Proteomes" id="UP000182800"/>
    </source>
</evidence>
<dbReference type="PANTHER" id="PTHR45339:SF1">
    <property type="entry name" value="HYBRID SIGNAL TRANSDUCTION HISTIDINE KINASE J"/>
    <property type="match status" value="1"/>
</dbReference>
<sequence length="890" mass="94733">MSDSVKADGTGAGKRMASAFGQVSEGSGSKEPRATLMQRLRPSRLFADRPDTEHEMVLNRLVIGVLILIYLLITKLWDREGALMPFLTVSFYVLGSVGVLAHILRFPGTSPVRRIVAMAMDLGTLSFGLYVGGAITALLYPIYLWVIFGNGFRFGIPYLFTAAGMSVAGFGAVAFTADYWSGHALLATGLLIGLLVIPAYAATLIAKLSRAKREAEEASRQKSLFLASVSHELRTPLNAIIGLSDLLKDTPLDSNQHAMADTIQSAGTSLLEHINDILDFSRLEAGQMPSEKTDFDLHHSLREAVAMVSAQAGLKGVQVAYAIASDLPALVHGERRQFQEILVNLAGNAVKFTQEGHVLVRAVLLANDDTGITLEVAVADTGIGIAPEACERIFESFAQADETIINSFGGTGLGLAIVRQLVTLNGGEISVNSTPGKGSTFRFSFRLTHARDADVANGGATKGQAPAPILLSNAADSTSLVHRFASAGHLPRLVRDASAARDLIEGDAARNGQPAVLVIDAEGINADPRAIRRDVAASDGLHDRSTILMSAQAPNDETALSFATWLPRDADGARMRNALKIAAMPYQRMSRTGVTETQKEGLKLPALKVLVAEDNTTNQKVIAKILERAGHEHVMVGDGQAALQAMLDPGLGPFDLVLMDVNMPLMNGIEATERYCASLPTDKRIPVIALTADATPEGRLACRAAGMAACATKPILPQHLFSVIADVLDAERGTVRDCISIAQEPSGMPDAMASMAADPLTEAPNASSDADTDNESPPVIDAETFSRLGQLGGDSFRREVAESFLADAKDIIAELEQAVSTRDAETVRDLLHAMRSSAANVGAVRIFELCLNLRDIDEAALACEGMAHLASLRRRYDEAHDALTALAQAA</sequence>
<feature type="modified residue" description="Phosphohistidine" evidence="12">
    <location>
        <position position="832"/>
    </location>
</feature>
<feature type="modified residue" description="4-aspartylphosphate" evidence="13">
    <location>
        <position position="660"/>
    </location>
</feature>
<evidence type="ECO:0000256" key="4">
    <source>
        <dbReference type="ARBA" id="ARBA00022475"/>
    </source>
</evidence>
<evidence type="ECO:0000256" key="7">
    <source>
        <dbReference type="ARBA" id="ARBA00022741"/>
    </source>
</evidence>
<keyword evidence="19" id="KW-0808">Transferase</keyword>
<comment type="catalytic activity">
    <reaction evidence="1">
        <text>ATP + protein L-histidine = ADP + protein N-phospho-L-histidine.</text>
        <dbReference type="EC" id="2.7.13.3"/>
    </reaction>
</comment>
<dbReference type="InterPro" id="IPR003661">
    <property type="entry name" value="HisK_dim/P_dom"/>
</dbReference>
<feature type="transmembrane region" description="Helical" evidence="15">
    <location>
        <begin position="57"/>
        <end position="77"/>
    </location>
</feature>
<evidence type="ECO:0000313" key="19">
    <source>
        <dbReference type="EMBL" id="KPQ09594.1"/>
    </source>
</evidence>
<evidence type="ECO:0000259" key="17">
    <source>
        <dbReference type="PROSITE" id="PS50110"/>
    </source>
</evidence>
<dbReference type="PROSITE" id="PS50110">
    <property type="entry name" value="RESPONSE_REGULATORY"/>
    <property type="match status" value="1"/>
</dbReference>
<dbReference type="Gene3D" id="3.40.50.2300">
    <property type="match status" value="1"/>
</dbReference>
<dbReference type="FunFam" id="3.30.565.10:FF:000010">
    <property type="entry name" value="Sensor histidine kinase RcsC"/>
    <property type="match status" value="1"/>
</dbReference>
<dbReference type="Pfam" id="PF01627">
    <property type="entry name" value="Hpt"/>
    <property type="match status" value="1"/>
</dbReference>
<dbReference type="InterPro" id="IPR036097">
    <property type="entry name" value="HisK_dim/P_sf"/>
</dbReference>
<evidence type="ECO:0000256" key="15">
    <source>
        <dbReference type="SAM" id="Phobius"/>
    </source>
</evidence>
<evidence type="ECO:0000259" key="18">
    <source>
        <dbReference type="PROSITE" id="PS50894"/>
    </source>
</evidence>
<dbReference type="PANTHER" id="PTHR45339">
    <property type="entry name" value="HYBRID SIGNAL TRANSDUCTION HISTIDINE KINASE J"/>
    <property type="match status" value="1"/>
</dbReference>
<keyword evidence="11 15" id="KW-0472">Membrane</keyword>
<evidence type="ECO:0000256" key="10">
    <source>
        <dbReference type="ARBA" id="ARBA00023012"/>
    </source>
</evidence>
<dbReference type="AlphaFoldDB" id="A0A0N8KDV5"/>
<dbReference type="GO" id="GO:0005524">
    <property type="term" value="F:ATP binding"/>
    <property type="evidence" value="ECO:0007669"/>
    <property type="project" value="UniProtKB-KW"/>
</dbReference>
<evidence type="ECO:0000259" key="16">
    <source>
        <dbReference type="PROSITE" id="PS50109"/>
    </source>
</evidence>
<dbReference type="InterPro" id="IPR011006">
    <property type="entry name" value="CheY-like_superfamily"/>
</dbReference>
<keyword evidence="5 13" id="KW-0597">Phosphoprotein</keyword>
<dbReference type="SUPFAM" id="SSF47226">
    <property type="entry name" value="Histidine-containing phosphotransfer domain, HPT domain"/>
    <property type="match status" value="1"/>
</dbReference>
<evidence type="ECO:0000256" key="12">
    <source>
        <dbReference type="PROSITE-ProRule" id="PRU00110"/>
    </source>
</evidence>
<comment type="subcellular location">
    <subcellularLocation>
        <location evidence="2">Cell membrane</location>
        <topology evidence="2">Multi-pass membrane protein</topology>
    </subcellularLocation>
</comment>
<keyword evidence="9 15" id="KW-1133">Transmembrane helix</keyword>